<dbReference type="PANTHER" id="PTHR10343">
    <property type="entry name" value="5'-AMP-ACTIVATED PROTEIN KINASE , BETA SUBUNIT"/>
    <property type="match status" value="1"/>
</dbReference>
<reference evidence="4 5" key="1">
    <citation type="journal article" date="2016" name="Mol. Biol. Evol.">
        <title>Comparative Genomics of Early-Diverging Mushroom-Forming Fungi Provides Insights into the Origins of Lignocellulose Decay Capabilities.</title>
        <authorList>
            <person name="Nagy L.G."/>
            <person name="Riley R."/>
            <person name="Tritt A."/>
            <person name="Adam C."/>
            <person name="Daum C."/>
            <person name="Floudas D."/>
            <person name="Sun H."/>
            <person name="Yadav J.S."/>
            <person name="Pangilinan J."/>
            <person name="Larsson K.H."/>
            <person name="Matsuura K."/>
            <person name="Barry K."/>
            <person name="Labutti K."/>
            <person name="Kuo R."/>
            <person name="Ohm R.A."/>
            <person name="Bhattacharya S.S."/>
            <person name="Shirouzu T."/>
            <person name="Yoshinaga Y."/>
            <person name="Martin F.M."/>
            <person name="Grigoriev I.V."/>
            <person name="Hibbett D.S."/>
        </authorList>
    </citation>
    <scope>NUCLEOTIDE SEQUENCE [LARGE SCALE GENOMIC DNA]</scope>
    <source>
        <strain evidence="4 5">TUFC12733</strain>
    </source>
</reference>
<sequence length="695" mass="72024">MSYQAIFTWPHTDANHVVVTGTFDNWSSSQPLTKSDTGFAASIPLPYGERVQYKYVVDGYWCTRADEPSETDASGNVNNIFLTPPAPVVEDAVPATQRHDLAEEVPESVTSSTLTAVPTDETESEPTTTLETLKAGAAQVHEEYVKPALEAAVPVVSGAVAAAVPVVKDIHETYVAPAAEKVGQAAADAHEAYVIPVLDAAAAKADELHAAHVQPVLDTAAAKVADIHANVLLPAFDKAAELNVTTVQPALAQAQEVHEQHVQPVVDKAVEVGQTVVEKAVPVAQQVHAEYVKPALDTVNPILDDAAGVVSVAVPAGIASATETVVAAHEEYVAPVLQPHLDAATKAVTETVQPALNSAQATLQPALDKAHEVLQPALDKAAELHAAHVQPVLDAHQESITHVKDSVLAAEGTGGSAVAYVASGLGAAVATVTGIDPINAPKIPVTDEEAAELEKEAAVAAPVAEPEVAPQVLAATADSTPLVPADPLEHGATTTVPETVTNGKDLPSLPTFIEPAGGYKDEVPEEGDMDEPSDFPSAEPLPAAADVTGTVDDDMATELEASEAFEQQRQEEDVFLVHPGTAPAAVEEKPLPPPTSSAAEPVYPADAAAKEVDVVVPESAAEVVKGDVHKPTPLPGSFSDEPTSTASPTGTPISRRSFPTTDSGPGSPGSPGGEEKRKKRTSLFGKIKATFSKHK</sequence>
<dbReference type="CDD" id="cd02859">
    <property type="entry name" value="E_set_AMPKbeta_like_N"/>
    <property type="match status" value="1"/>
</dbReference>
<dbReference type="GO" id="GO:0005634">
    <property type="term" value="C:nucleus"/>
    <property type="evidence" value="ECO:0007669"/>
    <property type="project" value="TreeGrafter"/>
</dbReference>
<evidence type="ECO:0000259" key="3">
    <source>
        <dbReference type="Pfam" id="PF16561"/>
    </source>
</evidence>
<feature type="region of interest" description="Disordered" evidence="2">
    <location>
        <begin position="578"/>
        <end position="604"/>
    </location>
</feature>
<feature type="region of interest" description="Disordered" evidence="2">
    <location>
        <begin position="622"/>
        <end position="695"/>
    </location>
</feature>
<evidence type="ECO:0000256" key="2">
    <source>
        <dbReference type="SAM" id="MobiDB-lite"/>
    </source>
</evidence>
<gene>
    <name evidence="4" type="ORF">CALVIDRAFT_567582</name>
</gene>
<evidence type="ECO:0000256" key="1">
    <source>
        <dbReference type="ARBA" id="ARBA00038216"/>
    </source>
</evidence>
<dbReference type="InterPro" id="IPR050827">
    <property type="entry name" value="CRP1_MDG1_kinase"/>
</dbReference>
<evidence type="ECO:0000313" key="5">
    <source>
        <dbReference type="Proteomes" id="UP000076738"/>
    </source>
</evidence>
<keyword evidence="5" id="KW-1185">Reference proteome</keyword>
<dbReference type="GO" id="GO:0031588">
    <property type="term" value="C:nucleotide-activated protein kinase complex"/>
    <property type="evidence" value="ECO:0007669"/>
    <property type="project" value="TreeGrafter"/>
</dbReference>
<feature type="region of interest" description="Disordered" evidence="2">
    <location>
        <begin position="106"/>
        <end position="127"/>
    </location>
</feature>
<dbReference type="Proteomes" id="UP000076738">
    <property type="component" value="Unassembled WGS sequence"/>
</dbReference>
<proteinExistence type="inferred from homology"/>
<protein>
    <submittedName>
        <fullName evidence="4">Carbohydrate-binding module family 48 protein</fullName>
    </submittedName>
</protein>
<dbReference type="InterPro" id="IPR032640">
    <property type="entry name" value="AMPK1_CBM"/>
</dbReference>
<comment type="similarity">
    <text evidence="1">Belongs to the CRP1/MDG1 family.</text>
</comment>
<accession>A0A167I0R7</accession>
<dbReference type="SUPFAM" id="SSF81296">
    <property type="entry name" value="E set domains"/>
    <property type="match status" value="1"/>
</dbReference>
<dbReference type="Gene3D" id="2.60.40.10">
    <property type="entry name" value="Immunoglobulins"/>
    <property type="match status" value="1"/>
</dbReference>
<dbReference type="GO" id="GO:0005737">
    <property type="term" value="C:cytoplasm"/>
    <property type="evidence" value="ECO:0007669"/>
    <property type="project" value="TreeGrafter"/>
</dbReference>
<feature type="region of interest" description="Disordered" evidence="2">
    <location>
        <begin position="492"/>
        <end position="515"/>
    </location>
</feature>
<name>A0A167I0R7_CALVF</name>
<organism evidence="4 5">
    <name type="scientific">Calocera viscosa (strain TUFC12733)</name>
    <dbReference type="NCBI Taxonomy" id="1330018"/>
    <lineage>
        <taxon>Eukaryota</taxon>
        <taxon>Fungi</taxon>
        <taxon>Dikarya</taxon>
        <taxon>Basidiomycota</taxon>
        <taxon>Agaricomycotina</taxon>
        <taxon>Dacrymycetes</taxon>
        <taxon>Dacrymycetales</taxon>
        <taxon>Dacrymycetaceae</taxon>
        <taxon>Calocera</taxon>
    </lineage>
</organism>
<dbReference type="InterPro" id="IPR013783">
    <property type="entry name" value="Ig-like_fold"/>
</dbReference>
<dbReference type="InterPro" id="IPR014756">
    <property type="entry name" value="Ig_E-set"/>
</dbReference>
<dbReference type="EMBL" id="KV417313">
    <property type="protein sequence ID" value="KZO92182.1"/>
    <property type="molecule type" value="Genomic_DNA"/>
</dbReference>
<feature type="domain" description="AMP-activated protein kinase glycogen-binding" evidence="3">
    <location>
        <begin position="5"/>
        <end position="81"/>
    </location>
</feature>
<dbReference type="PANTHER" id="PTHR10343:SF81">
    <property type="entry name" value="CRUCIFORM DNA-RECOGNIZING PROTEIN 1-RELATED"/>
    <property type="match status" value="1"/>
</dbReference>
<dbReference type="OrthoDB" id="5873279at2759"/>
<dbReference type="GO" id="GO:0019901">
    <property type="term" value="F:protein kinase binding"/>
    <property type="evidence" value="ECO:0007669"/>
    <property type="project" value="TreeGrafter"/>
</dbReference>
<dbReference type="Pfam" id="PF16561">
    <property type="entry name" value="AMPK1_CBM"/>
    <property type="match status" value="1"/>
</dbReference>
<dbReference type="AlphaFoldDB" id="A0A167I0R7"/>
<dbReference type="GO" id="GO:0007165">
    <property type="term" value="P:signal transduction"/>
    <property type="evidence" value="ECO:0007669"/>
    <property type="project" value="TreeGrafter"/>
</dbReference>
<feature type="compositionally biased region" description="Polar residues" evidence="2">
    <location>
        <begin position="492"/>
        <end position="502"/>
    </location>
</feature>
<feature type="compositionally biased region" description="Polar residues" evidence="2">
    <location>
        <begin position="640"/>
        <end position="662"/>
    </location>
</feature>
<evidence type="ECO:0000313" key="4">
    <source>
        <dbReference type="EMBL" id="KZO92182.1"/>
    </source>
</evidence>
<dbReference type="STRING" id="1330018.A0A167I0R7"/>